<dbReference type="RefSeq" id="WP_322877765.1">
    <property type="nucleotide sequence ID" value="NZ_JAVMIP010000004.1"/>
</dbReference>
<dbReference type="InterPro" id="IPR036291">
    <property type="entry name" value="NAD(P)-bd_dom_sf"/>
</dbReference>
<keyword evidence="8" id="KW-1185">Reference proteome</keyword>
<sequence>MRVAVFNTKPYDEKFLTAANQTLPPAEAHELEFFESNLRPGTTALAAGFPCVCIFVNDYLNRQALERLKQGGTTLIALRSAGFNHVDLAAAAELGMTVVRVPAYSPYAVAEHTVGLILALNRHIHRAFNRVREGNFALNGLMGFDLHGTTVGIVGTGKIGLIVAQILGQGFGCHILAYDLYPNPELETIGGRYVDILSLAAQADIIALHCPLTPETHHLIDAKAIEYMKPGVMIVNTSRGALIDAAAMIGGLKSGKIGYLGLDVYEGEEELFFEDFSNEVIHDDVFQRLLTFPNVLITGHQAFFTRNAMVSIAETTLQNISDLEQGRACANVVTTS</sequence>
<dbReference type="InterPro" id="IPR058205">
    <property type="entry name" value="D-LDH-like"/>
</dbReference>
<dbReference type="InterPro" id="IPR006140">
    <property type="entry name" value="D-isomer_DH_NAD-bd"/>
</dbReference>
<dbReference type="Proteomes" id="UP001268256">
    <property type="component" value="Unassembled WGS sequence"/>
</dbReference>
<keyword evidence="3" id="KW-0520">NAD</keyword>
<dbReference type="AlphaFoldDB" id="A0AAE4JVM9"/>
<protein>
    <submittedName>
        <fullName evidence="7">2-hydroxyacid dehydrogenase</fullName>
        <ecNumber evidence="7">1.1.1.28</ecNumber>
    </submittedName>
</protein>
<evidence type="ECO:0000256" key="2">
    <source>
        <dbReference type="ARBA" id="ARBA00023002"/>
    </source>
</evidence>
<dbReference type="SUPFAM" id="SSF51735">
    <property type="entry name" value="NAD(P)-binding Rossmann-fold domains"/>
    <property type="match status" value="1"/>
</dbReference>
<dbReference type="InterPro" id="IPR029752">
    <property type="entry name" value="D-isomer_DH_CS1"/>
</dbReference>
<reference evidence="8" key="1">
    <citation type="submission" date="2023-07" db="EMBL/GenBank/DDBJ databases">
        <authorList>
            <person name="Luz R."/>
            <person name="Cordeiro R."/>
            <person name="Fonseca A."/>
            <person name="Goncalves V."/>
        </authorList>
    </citation>
    <scope>NUCLEOTIDE SEQUENCE [LARGE SCALE GENOMIC DNA]</scope>
    <source>
        <strain evidence="8">BACA0444</strain>
    </source>
</reference>
<comment type="caution">
    <text evidence="7">The sequence shown here is derived from an EMBL/GenBank/DDBJ whole genome shotgun (WGS) entry which is preliminary data.</text>
</comment>
<evidence type="ECO:0000256" key="1">
    <source>
        <dbReference type="ARBA" id="ARBA00005854"/>
    </source>
</evidence>
<evidence type="ECO:0000259" key="6">
    <source>
        <dbReference type="Pfam" id="PF02826"/>
    </source>
</evidence>
<dbReference type="GO" id="GO:0008720">
    <property type="term" value="F:D-lactate dehydrogenase (NAD+) activity"/>
    <property type="evidence" value="ECO:0007669"/>
    <property type="project" value="UniProtKB-EC"/>
</dbReference>
<accession>A0AAE4JVM9</accession>
<evidence type="ECO:0000313" key="8">
    <source>
        <dbReference type="Proteomes" id="UP001268256"/>
    </source>
</evidence>
<organism evidence="7 8">
    <name type="scientific">Pseudocalidococcus azoricus BACA0444</name>
    <dbReference type="NCBI Taxonomy" id="2918990"/>
    <lineage>
        <taxon>Bacteria</taxon>
        <taxon>Bacillati</taxon>
        <taxon>Cyanobacteriota</taxon>
        <taxon>Cyanophyceae</taxon>
        <taxon>Acaryochloridales</taxon>
        <taxon>Thermosynechococcaceae</taxon>
        <taxon>Pseudocalidococcus</taxon>
        <taxon>Pseudocalidococcus azoricus</taxon>
    </lineage>
</organism>
<dbReference type="PROSITE" id="PS00671">
    <property type="entry name" value="D_2_HYDROXYACID_DH_3"/>
    <property type="match status" value="1"/>
</dbReference>
<name>A0AAE4JVM9_9CYAN</name>
<dbReference type="Pfam" id="PF00389">
    <property type="entry name" value="2-Hacid_dh"/>
    <property type="match status" value="1"/>
</dbReference>
<dbReference type="PANTHER" id="PTHR43026">
    <property type="entry name" value="2-HYDROXYACID DEHYDROGENASE HOMOLOG 1-RELATED"/>
    <property type="match status" value="1"/>
</dbReference>
<comment type="similarity">
    <text evidence="1 4">Belongs to the D-isomer specific 2-hydroxyacid dehydrogenase family.</text>
</comment>
<proteinExistence type="inferred from homology"/>
<dbReference type="PANTHER" id="PTHR43026:SF1">
    <property type="entry name" value="2-HYDROXYACID DEHYDROGENASE HOMOLOG 1-RELATED"/>
    <property type="match status" value="1"/>
</dbReference>
<dbReference type="InterPro" id="IPR029753">
    <property type="entry name" value="D-isomer_DH_CS"/>
</dbReference>
<gene>
    <name evidence="7" type="ORF">RIF25_06670</name>
</gene>
<dbReference type="Pfam" id="PF02826">
    <property type="entry name" value="2-Hacid_dh_C"/>
    <property type="match status" value="1"/>
</dbReference>
<dbReference type="EMBL" id="JAVMIP010000004">
    <property type="protein sequence ID" value="MDS3860490.1"/>
    <property type="molecule type" value="Genomic_DNA"/>
</dbReference>
<dbReference type="SUPFAM" id="SSF52283">
    <property type="entry name" value="Formate/glycerate dehydrogenase catalytic domain-like"/>
    <property type="match status" value="1"/>
</dbReference>
<evidence type="ECO:0000256" key="4">
    <source>
        <dbReference type="RuleBase" id="RU003719"/>
    </source>
</evidence>
<feature type="domain" description="D-isomer specific 2-hydroxyacid dehydrogenase NAD-binding" evidence="6">
    <location>
        <begin position="114"/>
        <end position="302"/>
    </location>
</feature>
<dbReference type="PROSITE" id="PS00065">
    <property type="entry name" value="D_2_HYDROXYACID_DH_1"/>
    <property type="match status" value="1"/>
</dbReference>
<keyword evidence="2 4" id="KW-0560">Oxidoreductase</keyword>
<feature type="domain" description="D-isomer specific 2-hydroxyacid dehydrogenase catalytic" evidence="5">
    <location>
        <begin position="3"/>
        <end position="333"/>
    </location>
</feature>
<evidence type="ECO:0000313" key="7">
    <source>
        <dbReference type="EMBL" id="MDS3860490.1"/>
    </source>
</evidence>
<evidence type="ECO:0000256" key="3">
    <source>
        <dbReference type="ARBA" id="ARBA00023027"/>
    </source>
</evidence>
<dbReference type="CDD" id="cd12183">
    <property type="entry name" value="LDH_like_2"/>
    <property type="match status" value="1"/>
</dbReference>
<dbReference type="EC" id="1.1.1.28" evidence="7"/>
<dbReference type="Gene3D" id="3.40.50.720">
    <property type="entry name" value="NAD(P)-binding Rossmann-like Domain"/>
    <property type="match status" value="2"/>
</dbReference>
<dbReference type="GO" id="GO:0051287">
    <property type="term" value="F:NAD binding"/>
    <property type="evidence" value="ECO:0007669"/>
    <property type="project" value="InterPro"/>
</dbReference>
<evidence type="ECO:0000259" key="5">
    <source>
        <dbReference type="Pfam" id="PF00389"/>
    </source>
</evidence>
<dbReference type="InterPro" id="IPR006139">
    <property type="entry name" value="D-isomer_2_OHA_DH_cat_dom"/>
</dbReference>